<keyword evidence="1" id="KW-0472">Membrane</keyword>
<feature type="transmembrane region" description="Helical" evidence="1">
    <location>
        <begin position="275"/>
        <end position="296"/>
    </location>
</feature>
<sequence>LSFQLMMLVDYGGSIFPIIAHAPWNGVHLADFVMPFFLFVAGVSVAIVYKKVANRVEATWKVLLKALKLILLGVLLQGGYFHGATSLSYGVDIEKLRFPGILQRIAIGYTVAALCEIWLPRQRWREDGFHITYIWQWYVVFFLSVIYLWLLYGIYVPDWQFSVVLPGSSTAANNTFVKCAVRGDLGPACNSAGMIDRFLLGLDHLYAKPVYRNLKDCNISNHGQLSSASPSWCHAPFDPEGILSSITAAVACIIGLHYGHILLQLQHHKDRLWNWSIYSVLLMVLGLLLALSGTPLNKSLYTISYLMVTTATAGITFCILYTLVDVYGWRHLTSMLKWMGKHSLSIFILVTSNIVVIAAQGFYFKAPENNVVSIVSLRQNPILYSTS</sequence>
<keyword evidence="3" id="KW-1185">Reference proteome</keyword>
<name>A0A2Z7C9L1_9LAMI</name>
<accession>A0A2Z7C9L1</accession>
<feature type="transmembrane region" description="Helical" evidence="1">
    <location>
        <begin position="131"/>
        <end position="155"/>
    </location>
</feature>
<feature type="transmembrane region" description="Helical" evidence="1">
    <location>
        <begin position="242"/>
        <end position="263"/>
    </location>
</feature>
<dbReference type="PANTHER" id="PTHR31061">
    <property type="entry name" value="LD22376P"/>
    <property type="match status" value="1"/>
</dbReference>
<feature type="transmembrane region" description="Helical" evidence="1">
    <location>
        <begin position="344"/>
        <end position="363"/>
    </location>
</feature>
<feature type="transmembrane region" description="Helical" evidence="1">
    <location>
        <begin position="101"/>
        <end position="119"/>
    </location>
</feature>
<organism evidence="2 3">
    <name type="scientific">Dorcoceras hygrometricum</name>
    <dbReference type="NCBI Taxonomy" id="472368"/>
    <lineage>
        <taxon>Eukaryota</taxon>
        <taxon>Viridiplantae</taxon>
        <taxon>Streptophyta</taxon>
        <taxon>Embryophyta</taxon>
        <taxon>Tracheophyta</taxon>
        <taxon>Spermatophyta</taxon>
        <taxon>Magnoliopsida</taxon>
        <taxon>eudicotyledons</taxon>
        <taxon>Gunneridae</taxon>
        <taxon>Pentapetalae</taxon>
        <taxon>asterids</taxon>
        <taxon>lamiids</taxon>
        <taxon>Lamiales</taxon>
        <taxon>Gesneriaceae</taxon>
        <taxon>Didymocarpoideae</taxon>
        <taxon>Trichosporeae</taxon>
        <taxon>Loxocarpinae</taxon>
        <taxon>Dorcoceras</taxon>
    </lineage>
</organism>
<keyword evidence="1" id="KW-0812">Transmembrane</keyword>
<feature type="non-terminal residue" evidence="2">
    <location>
        <position position="1"/>
    </location>
</feature>
<dbReference type="EMBL" id="KQ999837">
    <property type="protein sequence ID" value="KZV41123.1"/>
    <property type="molecule type" value="Genomic_DNA"/>
</dbReference>
<gene>
    <name evidence="2" type="ORF">F511_09319</name>
</gene>
<evidence type="ECO:0008006" key="4">
    <source>
        <dbReference type="Google" id="ProtNLM"/>
    </source>
</evidence>
<dbReference type="AlphaFoldDB" id="A0A2Z7C9L1"/>
<evidence type="ECO:0000313" key="3">
    <source>
        <dbReference type="Proteomes" id="UP000250235"/>
    </source>
</evidence>
<dbReference type="Proteomes" id="UP000250235">
    <property type="component" value="Unassembled WGS sequence"/>
</dbReference>
<dbReference type="OrthoDB" id="2149840at2759"/>
<keyword evidence="1" id="KW-1133">Transmembrane helix</keyword>
<feature type="transmembrane region" description="Helical" evidence="1">
    <location>
        <begin position="62"/>
        <end position="81"/>
    </location>
</feature>
<feature type="transmembrane region" description="Helical" evidence="1">
    <location>
        <begin position="302"/>
        <end position="324"/>
    </location>
</feature>
<proteinExistence type="predicted"/>
<dbReference type="PANTHER" id="PTHR31061:SF28">
    <property type="entry name" value="HEPARAN-ALPHA-GLUCOSAMINIDE N-ACETYLTRANSFERASE-LIKE"/>
    <property type="match status" value="1"/>
</dbReference>
<feature type="transmembrane region" description="Helical" evidence="1">
    <location>
        <begin position="32"/>
        <end position="50"/>
    </location>
</feature>
<protein>
    <recommendedName>
        <fullName evidence="4">Heparan-alpha-glucosaminide N-acetyltransferase-like</fullName>
    </recommendedName>
</protein>
<evidence type="ECO:0000313" key="2">
    <source>
        <dbReference type="EMBL" id="KZV41123.1"/>
    </source>
</evidence>
<evidence type="ECO:0000256" key="1">
    <source>
        <dbReference type="SAM" id="Phobius"/>
    </source>
</evidence>
<reference evidence="2 3" key="1">
    <citation type="journal article" date="2015" name="Proc. Natl. Acad. Sci. U.S.A.">
        <title>The resurrection genome of Boea hygrometrica: A blueprint for survival of dehydration.</title>
        <authorList>
            <person name="Xiao L."/>
            <person name="Yang G."/>
            <person name="Zhang L."/>
            <person name="Yang X."/>
            <person name="Zhao S."/>
            <person name="Ji Z."/>
            <person name="Zhou Q."/>
            <person name="Hu M."/>
            <person name="Wang Y."/>
            <person name="Chen M."/>
            <person name="Xu Y."/>
            <person name="Jin H."/>
            <person name="Xiao X."/>
            <person name="Hu G."/>
            <person name="Bao F."/>
            <person name="Hu Y."/>
            <person name="Wan P."/>
            <person name="Li L."/>
            <person name="Deng X."/>
            <person name="Kuang T."/>
            <person name="Xiang C."/>
            <person name="Zhu J.K."/>
            <person name="Oliver M.J."/>
            <person name="He Y."/>
        </authorList>
    </citation>
    <scope>NUCLEOTIDE SEQUENCE [LARGE SCALE GENOMIC DNA]</scope>
    <source>
        <strain evidence="3">cv. XS01</strain>
    </source>
</reference>